<gene>
    <name evidence="2" type="ORF">QOZ88_20930</name>
</gene>
<dbReference type="Pfam" id="PF11716">
    <property type="entry name" value="MDMPI_N"/>
    <property type="match status" value="1"/>
</dbReference>
<reference evidence="3" key="1">
    <citation type="submission" date="2023-05" db="EMBL/GenBank/DDBJ databases">
        <title>Draft genome of Pseudofrankia sp. BMG5.37.</title>
        <authorList>
            <person name="Gtari M."/>
            <person name="Ghodhbane F."/>
            <person name="Sbissi I."/>
        </authorList>
    </citation>
    <scope>NUCLEOTIDE SEQUENCE [LARGE SCALE GENOMIC DNA]</scope>
    <source>
        <strain evidence="3">BMG 814</strain>
    </source>
</reference>
<protein>
    <submittedName>
        <fullName evidence="2">TIGR03086 family metal-binding protein</fullName>
    </submittedName>
</protein>
<dbReference type="Gene3D" id="1.20.120.450">
    <property type="entry name" value="dinb family like domain"/>
    <property type="match status" value="1"/>
</dbReference>
<evidence type="ECO:0000313" key="2">
    <source>
        <dbReference type="EMBL" id="MDP5185104.1"/>
    </source>
</evidence>
<dbReference type="NCBIfam" id="TIGR03086">
    <property type="entry name" value="TIGR03086 family metal-binding protein"/>
    <property type="match status" value="1"/>
</dbReference>
<dbReference type="SUPFAM" id="SSF109854">
    <property type="entry name" value="DinB/YfiT-like putative metalloenzymes"/>
    <property type="match status" value="1"/>
</dbReference>
<dbReference type="NCBIfam" id="TIGR03083">
    <property type="entry name" value="maleylpyruvate isomerase family mycothiol-dependent enzyme"/>
    <property type="match status" value="1"/>
</dbReference>
<dbReference type="RefSeq" id="WP_306001630.1">
    <property type="nucleotide sequence ID" value="NZ_JASNFN010000037.1"/>
</dbReference>
<comment type="caution">
    <text evidence="2">The sequence shown here is derived from an EMBL/GenBank/DDBJ whole genome shotgun (WGS) entry which is preliminary data.</text>
</comment>
<dbReference type="InterPro" id="IPR017517">
    <property type="entry name" value="Maleyloyr_isom"/>
</dbReference>
<dbReference type="InterPro" id="IPR024344">
    <property type="entry name" value="MDMPI_metal-binding"/>
</dbReference>
<name>A0ABT9IHP9_9ACTN</name>
<organism evidence="2 3">
    <name type="scientific">Blastococcus carthaginiensis</name>
    <dbReference type="NCBI Taxonomy" id="3050034"/>
    <lineage>
        <taxon>Bacteria</taxon>
        <taxon>Bacillati</taxon>
        <taxon>Actinomycetota</taxon>
        <taxon>Actinomycetes</taxon>
        <taxon>Geodermatophilales</taxon>
        <taxon>Geodermatophilaceae</taxon>
        <taxon>Blastococcus</taxon>
    </lineage>
</organism>
<proteinExistence type="predicted"/>
<dbReference type="InterPro" id="IPR017520">
    <property type="entry name" value="CHP03086"/>
</dbReference>
<dbReference type="InterPro" id="IPR034660">
    <property type="entry name" value="DinB/YfiT-like"/>
</dbReference>
<evidence type="ECO:0000259" key="1">
    <source>
        <dbReference type="Pfam" id="PF11716"/>
    </source>
</evidence>
<dbReference type="Proteomes" id="UP001233673">
    <property type="component" value="Unassembled WGS sequence"/>
</dbReference>
<evidence type="ECO:0000313" key="3">
    <source>
        <dbReference type="Proteomes" id="UP001233673"/>
    </source>
</evidence>
<dbReference type="EMBL" id="JASNFN010000037">
    <property type="protein sequence ID" value="MDP5185104.1"/>
    <property type="molecule type" value="Genomic_DNA"/>
</dbReference>
<sequence length="205" mass="21304">MSSGVPGRPIRMETTTVDLGPTTTELARVVAGVRDDQLRDPTPCSGMPVAGLLDHLLGLALAFRLAAEKAPFDGGPSADADALAPDWRTLLPARLEALTTAWRRPGARAGEAEVAGVRMPAAAMALVALDEVLVHGWDLAAATGQPYRPDPAAVQACLEFVGDRSDPADDPEGLFGPVVPVPDDAPALHRLLGRTGRDPGWSAPG</sequence>
<accession>A0ABT9IHP9</accession>
<keyword evidence="3" id="KW-1185">Reference proteome</keyword>
<feature type="domain" description="Mycothiol-dependent maleylpyruvate isomerase metal-binding" evidence="1">
    <location>
        <begin position="22"/>
        <end position="140"/>
    </location>
</feature>